<evidence type="ECO:0000256" key="3">
    <source>
        <dbReference type="ARBA" id="ARBA00022801"/>
    </source>
</evidence>
<evidence type="ECO:0000256" key="2">
    <source>
        <dbReference type="ARBA" id="ARBA00022723"/>
    </source>
</evidence>
<sequence length="274" mass="30409">MHRLALAAGAALMLMGQAAPSDPEMRLWRLDCGTLEVSDFGPFSDTRDYDGQPRDIVDSCYLVKHGADYLLWDTGLPASLIGKPATEWVFTYRMTTTLRDQLRTIGVKPDQIRYVGISHYHDDHTGQARDFPGATLLIGAQDWEAIRTVRPQSERDRFQPWIGGGAKVEPVDKDRDVFGDGSVTILAMPGHTPGHRALLVKLPRMGNVLLSGDQFHAQESYDKGLVPAFNFDRTDTLASHDRFKGIVRSLKATVIIQHEAADVKKLPAFPKSAE</sequence>
<keyword evidence="2" id="KW-0479">Metal-binding</keyword>
<dbReference type="PANTHER" id="PTHR42978:SF3">
    <property type="entry name" value="BLR3078 PROTEIN"/>
    <property type="match status" value="1"/>
</dbReference>
<keyword evidence="4" id="KW-0862">Zinc</keyword>
<protein>
    <submittedName>
        <fullName evidence="6">N-acyl homoserine lactonase family protein</fullName>
    </submittedName>
</protein>
<dbReference type="SMART" id="SM00849">
    <property type="entry name" value="Lactamase_B"/>
    <property type="match status" value="1"/>
</dbReference>
<dbReference type="PANTHER" id="PTHR42978">
    <property type="entry name" value="QUORUM-QUENCHING LACTONASE YTNP-RELATED-RELATED"/>
    <property type="match status" value="1"/>
</dbReference>
<dbReference type="CDD" id="cd07729">
    <property type="entry name" value="AHL_lactonase_MBL-fold"/>
    <property type="match status" value="1"/>
</dbReference>
<dbReference type="InterPro" id="IPR001279">
    <property type="entry name" value="Metallo-B-lactamas"/>
</dbReference>
<dbReference type="EMBL" id="JBELQC010000003">
    <property type="protein sequence ID" value="MFL9842754.1"/>
    <property type="molecule type" value="Genomic_DNA"/>
</dbReference>
<dbReference type="SUPFAM" id="SSF56281">
    <property type="entry name" value="Metallo-hydrolase/oxidoreductase"/>
    <property type="match status" value="1"/>
</dbReference>
<name>A0ABW8YRD7_9SPHN</name>
<accession>A0ABW8YRD7</accession>
<dbReference type="InterPro" id="IPR051013">
    <property type="entry name" value="MBL_superfamily_lactonases"/>
</dbReference>
<comment type="caution">
    <text evidence="6">The sequence shown here is derived from an EMBL/GenBank/DDBJ whole genome shotgun (WGS) entry which is preliminary data.</text>
</comment>
<evidence type="ECO:0000259" key="5">
    <source>
        <dbReference type="SMART" id="SM00849"/>
    </source>
</evidence>
<gene>
    <name evidence="6" type="ORF">ABS767_17420</name>
</gene>
<evidence type="ECO:0000256" key="4">
    <source>
        <dbReference type="ARBA" id="ARBA00022833"/>
    </source>
</evidence>
<dbReference type="Pfam" id="PF00753">
    <property type="entry name" value="Lactamase_B"/>
    <property type="match status" value="1"/>
</dbReference>
<evidence type="ECO:0000256" key="1">
    <source>
        <dbReference type="ARBA" id="ARBA00007749"/>
    </source>
</evidence>
<evidence type="ECO:0000313" key="6">
    <source>
        <dbReference type="EMBL" id="MFL9842754.1"/>
    </source>
</evidence>
<organism evidence="6 7">
    <name type="scientific">Sphingomonas plantiphila</name>
    <dbReference type="NCBI Taxonomy" id="3163295"/>
    <lineage>
        <taxon>Bacteria</taxon>
        <taxon>Pseudomonadati</taxon>
        <taxon>Pseudomonadota</taxon>
        <taxon>Alphaproteobacteria</taxon>
        <taxon>Sphingomonadales</taxon>
        <taxon>Sphingomonadaceae</taxon>
        <taxon>Sphingomonas</taxon>
    </lineage>
</organism>
<reference evidence="6 7" key="1">
    <citation type="submission" date="2024-06" db="EMBL/GenBank/DDBJ databases">
        <authorList>
            <person name="Kaempfer P."/>
            <person name="Viver T."/>
        </authorList>
    </citation>
    <scope>NUCLEOTIDE SEQUENCE [LARGE SCALE GENOMIC DNA]</scope>
    <source>
        <strain evidence="6 7">ST-64</strain>
    </source>
</reference>
<keyword evidence="3" id="KW-0378">Hydrolase</keyword>
<feature type="domain" description="Metallo-beta-lactamase" evidence="5">
    <location>
        <begin position="57"/>
        <end position="258"/>
    </location>
</feature>
<keyword evidence="7" id="KW-1185">Reference proteome</keyword>
<dbReference type="Gene3D" id="3.60.15.10">
    <property type="entry name" value="Ribonuclease Z/Hydroxyacylglutathione hydrolase-like"/>
    <property type="match status" value="1"/>
</dbReference>
<evidence type="ECO:0000313" key="7">
    <source>
        <dbReference type="Proteomes" id="UP001629244"/>
    </source>
</evidence>
<dbReference type="RefSeq" id="WP_408080685.1">
    <property type="nucleotide sequence ID" value="NZ_JBELQC010000003.1"/>
</dbReference>
<comment type="similarity">
    <text evidence="1">Belongs to the metallo-beta-lactamase superfamily.</text>
</comment>
<dbReference type="InterPro" id="IPR036866">
    <property type="entry name" value="RibonucZ/Hydroxyglut_hydro"/>
</dbReference>
<proteinExistence type="inferred from homology"/>
<dbReference type="Proteomes" id="UP001629244">
    <property type="component" value="Unassembled WGS sequence"/>
</dbReference>